<dbReference type="SMART" id="SM00974">
    <property type="entry name" value="T5orf172"/>
    <property type="match status" value="1"/>
</dbReference>
<evidence type="ECO:0000313" key="3">
    <source>
        <dbReference type="Proteomes" id="UP000886687"/>
    </source>
</evidence>
<evidence type="ECO:0000259" key="1">
    <source>
        <dbReference type="SMART" id="SM00974"/>
    </source>
</evidence>
<accession>A0A9E4N0L2</accession>
<reference evidence="2" key="1">
    <citation type="journal article" date="2021" name="Proc. Natl. Acad. Sci. U.S.A.">
        <title>Global biogeography of chemosynthetic symbionts reveals both localized and globally distributed symbiont groups. .</title>
        <authorList>
            <person name="Osvatic J.T."/>
            <person name="Wilkins L.G.E."/>
            <person name="Leibrecht L."/>
            <person name="Leray M."/>
            <person name="Zauner S."/>
            <person name="Polzin J."/>
            <person name="Camacho Y."/>
            <person name="Gros O."/>
            <person name="van Gils J.A."/>
            <person name="Eisen J.A."/>
            <person name="Petersen J.M."/>
            <person name="Yuen B."/>
        </authorList>
    </citation>
    <scope>NUCLEOTIDE SEQUENCE</scope>
    <source>
        <strain evidence="2">MAGL173</strain>
    </source>
</reference>
<dbReference type="EMBL" id="JAEPDI010000004">
    <property type="protein sequence ID" value="MCG7938900.1"/>
    <property type="molecule type" value="Genomic_DNA"/>
</dbReference>
<dbReference type="AlphaFoldDB" id="A0A9E4N0L2"/>
<name>A0A9E4N0L2_9GAMM</name>
<sequence>MAEKSNKELLDELGVEVKKEKKAKLTPKEERVIAGFEEIQRFTDEHGNPPEHGEEKDIFERLYAVRLDRIASQAEYRDLVSDLDHQALLSVERKIAEPTGEYESDADILAELGVEAPKEGDVTFLRHVKPRAESKTAEEIATRSPCENFEDFEPLFKKVKTELEQGLRKSSRFGRDASIEKGNFFIVGGLMAYVAEVGELRKAPNGSEDARLRVIYSNGTESNLLLWSLQRALYKDDAGRRISGKDYGPLFDDEIEADDLASGTIYVLRSMSDHPAIAQNRDVIHKIGVTGGNVKKRLASAKYDPTYLMADVEVVATYELYNINRGKLEHLLHRFFESSKLEIEIADRFGKPVVPQEWFLVPLFIIDEVVKKVVDGTISSYKYDFKSAKLVDSSEK</sequence>
<evidence type="ECO:0000313" key="2">
    <source>
        <dbReference type="EMBL" id="MCG7938900.1"/>
    </source>
</evidence>
<gene>
    <name evidence="2" type="ORF">JAZ04_08595</name>
</gene>
<protein>
    <submittedName>
        <fullName evidence="2">GIY-YIG nuclease family protein</fullName>
    </submittedName>
</protein>
<feature type="domain" description="Bacteriophage T5 Orf172 DNA-binding" evidence="1">
    <location>
        <begin position="279"/>
        <end position="373"/>
    </location>
</feature>
<dbReference type="Proteomes" id="UP000886687">
    <property type="component" value="Unassembled WGS sequence"/>
</dbReference>
<dbReference type="InterPro" id="IPR018306">
    <property type="entry name" value="Phage_T5_Orf172_DNA-bd"/>
</dbReference>
<organism evidence="2 3">
    <name type="scientific">Candidatus Thiodiazotropha lotti</name>
    <dbReference type="NCBI Taxonomy" id="2792787"/>
    <lineage>
        <taxon>Bacteria</taxon>
        <taxon>Pseudomonadati</taxon>
        <taxon>Pseudomonadota</taxon>
        <taxon>Gammaproteobacteria</taxon>
        <taxon>Chromatiales</taxon>
        <taxon>Sedimenticolaceae</taxon>
        <taxon>Candidatus Thiodiazotropha</taxon>
    </lineage>
</organism>
<proteinExistence type="predicted"/>
<comment type="caution">
    <text evidence="2">The sequence shown here is derived from an EMBL/GenBank/DDBJ whole genome shotgun (WGS) entry which is preliminary data.</text>
</comment>
<dbReference type="Pfam" id="PF13455">
    <property type="entry name" value="MUG113"/>
    <property type="match status" value="1"/>
</dbReference>